<gene>
    <name evidence="3" type="ORF">KUTeg_025068</name>
</gene>
<feature type="compositionally biased region" description="Basic residues" evidence="2">
    <location>
        <begin position="165"/>
        <end position="175"/>
    </location>
</feature>
<evidence type="ECO:0000313" key="4">
    <source>
        <dbReference type="Proteomes" id="UP001217089"/>
    </source>
</evidence>
<dbReference type="PANTHER" id="PTHR23035">
    <property type="entry name" value="CILIA- AND FLAGELLA-ASSOCIATED PROTEIN 97-RELATED"/>
    <property type="match status" value="1"/>
</dbReference>
<feature type="compositionally biased region" description="Polar residues" evidence="2">
    <location>
        <begin position="440"/>
        <end position="460"/>
    </location>
</feature>
<dbReference type="Pfam" id="PF13879">
    <property type="entry name" value="Hmw_CFAP97"/>
    <property type="match status" value="1"/>
</dbReference>
<feature type="compositionally biased region" description="Polar residues" evidence="2">
    <location>
        <begin position="388"/>
        <end position="405"/>
    </location>
</feature>
<feature type="compositionally biased region" description="Acidic residues" evidence="2">
    <location>
        <begin position="1"/>
        <end position="10"/>
    </location>
</feature>
<name>A0ABQ9DZU0_TEGGR</name>
<evidence type="ECO:0000256" key="1">
    <source>
        <dbReference type="ARBA" id="ARBA00008315"/>
    </source>
</evidence>
<dbReference type="InterPro" id="IPR038791">
    <property type="entry name" value="Cfap97/Hemingway"/>
</dbReference>
<dbReference type="EMBL" id="JARBDR010000923">
    <property type="protein sequence ID" value="KAJ8298537.1"/>
    <property type="molecule type" value="Genomic_DNA"/>
</dbReference>
<feature type="compositionally biased region" description="Basic and acidic residues" evidence="2">
    <location>
        <begin position="37"/>
        <end position="48"/>
    </location>
</feature>
<sequence>MENENGDVDFDFFATPRNLDSPKKTSSDVVGKPPLAKHGDHASDSDKKKSPKRRSRSRSSSDSDSSDAESVKSVSSRDSSSERVVVTSKSSKDYNYSDDTFSDSSSAYSVDSSSDDDREKISKQMAGVVEKDRKSERKSSTTAYIDVREDSPRKQAWDKEDVSKKRPKSSKRRTRNQSASDKDGSDSEMTDVSPLPSPRDSPSMQRKNVQNKQNGELNVQYNDTETGDIKLANNNLNLSVLMKAVSEIENERQNRLKANTRRVMFEPPKVGSKEKNNYSFDTNRVSLIEKENQRLLREIMKHVGSKKRKKPIVVPHEPQAYRMTPSAVNRQREQRRIEQENMHILRRLKTSKASKGMARDEQLKEYQRTMLYGVPIAAVHYGDGTPMQTLGKRTNSLTSVNSAGSASMRRRRPWSGKSDASSTMSNTGRSTIRLRPGSAKSITSITSSRPGSAKSRTINTKPPWDDRFCYS</sequence>
<comment type="caution">
    <text evidence="3">The sequence shown here is derived from an EMBL/GenBank/DDBJ whole genome shotgun (WGS) entry which is preliminary data.</text>
</comment>
<accession>A0ABQ9DZU0</accession>
<feature type="compositionally biased region" description="Polar residues" evidence="2">
    <location>
        <begin position="200"/>
        <end position="219"/>
    </location>
</feature>
<feature type="region of interest" description="Disordered" evidence="2">
    <location>
        <begin position="388"/>
        <end position="471"/>
    </location>
</feature>
<feature type="compositionally biased region" description="Low complexity" evidence="2">
    <location>
        <begin position="71"/>
        <end position="112"/>
    </location>
</feature>
<feature type="compositionally biased region" description="Basic and acidic residues" evidence="2">
    <location>
        <begin position="129"/>
        <end position="139"/>
    </location>
</feature>
<organism evidence="3 4">
    <name type="scientific">Tegillarca granosa</name>
    <name type="common">Malaysian cockle</name>
    <name type="synonym">Anadara granosa</name>
    <dbReference type="NCBI Taxonomy" id="220873"/>
    <lineage>
        <taxon>Eukaryota</taxon>
        <taxon>Metazoa</taxon>
        <taxon>Spiralia</taxon>
        <taxon>Lophotrochozoa</taxon>
        <taxon>Mollusca</taxon>
        <taxon>Bivalvia</taxon>
        <taxon>Autobranchia</taxon>
        <taxon>Pteriomorphia</taxon>
        <taxon>Arcoida</taxon>
        <taxon>Arcoidea</taxon>
        <taxon>Arcidae</taxon>
        <taxon>Tegillarca</taxon>
    </lineage>
</organism>
<dbReference type="PANTHER" id="PTHR23035:SF1">
    <property type="entry name" value="CILIA- AND FLAGELLA-ASSOCIATED PROTEIN 97"/>
    <property type="match status" value="1"/>
</dbReference>
<feature type="region of interest" description="Disordered" evidence="2">
    <location>
        <begin position="1"/>
        <end position="219"/>
    </location>
</feature>
<comment type="similarity">
    <text evidence="1">Belongs to the CFAP97 family.</text>
</comment>
<reference evidence="3 4" key="1">
    <citation type="submission" date="2022-12" db="EMBL/GenBank/DDBJ databases">
        <title>Chromosome-level genome of Tegillarca granosa.</title>
        <authorList>
            <person name="Kim J."/>
        </authorList>
    </citation>
    <scope>NUCLEOTIDE SEQUENCE [LARGE SCALE GENOMIC DNA]</scope>
    <source>
        <strain evidence="3">Teg-2019</strain>
        <tissue evidence="3">Adductor muscle</tissue>
    </source>
</reference>
<proteinExistence type="inferred from homology"/>
<dbReference type="Proteomes" id="UP001217089">
    <property type="component" value="Unassembled WGS sequence"/>
</dbReference>
<feature type="compositionally biased region" description="Polar residues" evidence="2">
    <location>
        <begin position="418"/>
        <end position="430"/>
    </location>
</feature>
<evidence type="ECO:0008006" key="5">
    <source>
        <dbReference type="Google" id="ProtNLM"/>
    </source>
</evidence>
<keyword evidence="4" id="KW-1185">Reference proteome</keyword>
<protein>
    <recommendedName>
        <fullName evidence="5">Cilia- and flagella-associated protein 97</fullName>
    </recommendedName>
</protein>
<evidence type="ECO:0000256" key="2">
    <source>
        <dbReference type="SAM" id="MobiDB-lite"/>
    </source>
</evidence>
<evidence type="ECO:0000313" key="3">
    <source>
        <dbReference type="EMBL" id="KAJ8298537.1"/>
    </source>
</evidence>
<feature type="compositionally biased region" description="Basic and acidic residues" evidence="2">
    <location>
        <begin position="146"/>
        <end position="164"/>
    </location>
</feature>
<dbReference type="InterPro" id="IPR029488">
    <property type="entry name" value="Hmw/CFAP97"/>
</dbReference>